<dbReference type="InterPro" id="IPR036420">
    <property type="entry name" value="BRCT_dom_sf"/>
</dbReference>
<evidence type="ECO:0000313" key="3">
    <source>
        <dbReference type="EMBL" id="CAL5225446.1"/>
    </source>
</evidence>
<comment type="caution">
    <text evidence="3">The sequence shown here is derived from an EMBL/GenBank/DDBJ whole genome shotgun (WGS) entry which is preliminary data.</text>
</comment>
<keyword evidence="4" id="KW-1185">Reference proteome</keyword>
<dbReference type="EMBL" id="CAXHTA020000012">
    <property type="protein sequence ID" value="CAL5225446.1"/>
    <property type="molecule type" value="Genomic_DNA"/>
</dbReference>
<dbReference type="CDD" id="cd17738">
    <property type="entry name" value="BRCT_TopBP1_rpt7"/>
    <property type="match status" value="1"/>
</dbReference>
<feature type="region of interest" description="Disordered" evidence="1">
    <location>
        <begin position="204"/>
        <end position="328"/>
    </location>
</feature>
<feature type="domain" description="BRCT" evidence="2">
    <location>
        <begin position="9"/>
        <end position="98"/>
    </location>
</feature>
<dbReference type="PANTHER" id="PTHR47181:SF2">
    <property type="entry name" value="BRCA1 C TERMINUS DOMAIN CONTAINING PROTEIN, EXPRESSED"/>
    <property type="match status" value="1"/>
</dbReference>
<dbReference type="Pfam" id="PF16770">
    <property type="entry name" value="RTT107_BRCT_5"/>
    <property type="match status" value="1"/>
</dbReference>
<proteinExistence type="predicted"/>
<dbReference type="Gene3D" id="3.40.50.10190">
    <property type="entry name" value="BRCT domain"/>
    <property type="match status" value="4"/>
</dbReference>
<feature type="compositionally biased region" description="Low complexity" evidence="1">
    <location>
        <begin position="404"/>
        <end position="415"/>
    </location>
</feature>
<evidence type="ECO:0000313" key="4">
    <source>
        <dbReference type="Proteomes" id="UP001497392"/>
    </source>
</evidence>
<accession>A0ABP1G122</accession>
<gene>
    <name evidence="3" type="primary">g8264</name>
    <name evidence="3" type="ORF">VP750_LOCUS7105</name>
</gene>
<protein>
    <submittedName>
        <fullName evidence="3">G8264 protein</fullName>
    </submittedName>
</protein>
<dbReference type="InterPro" id="IPR044254">
    <property type="entry name" value="At4g02110-like"/>
</dbReference>
<feature type="compositionally biased region" description="Low complexity" evidence="1">
    <location>
        <begin position="433"/>
        <end position="458"/>
    </location>
</feature>
<reference evidence="3 4" key="1">
    <citation type="submission" date="2024-06" db="EMBL/GenBank/DDBJ databases">
        <authorList>
            <person name="Kraege A."/>
            <person name="Thomma B."/>
        </authorList>
    </citation>
    <scope>NUCLEOTIDE SEQUENCE [LARGE SCALE GENOMIC DNA]</scope>
</reference>
<dbReference type="Proteomes" id="UP001497392">
    <property type="component" value="Unassembled WGS sequence"/>
</dbReference>
<organism evidence="3 4">
    <name type="scientific">Coccomyxa viridis</name>
    <dbReference type="NCBI Taxonomy" id="1274662"/>
    <lineage>
        <taxon>Eukaryota</taxon>
        <taxon>Viridiplantae</taxon>
        <taxon>Chlorophyta</taxon>
        <taxon>core chlorophytes</taxon>
        <taxon>Trebouxiophyceae</taxon>
        <taxon>Trebouxiophyceae incertae sedis</taxon>
        <taxon>Coccomyxaceae</taxon>
        <taxon>Coccomyxa</taxon>
    </lineage>
</organism>
<feature type="region of interest" description="Disordered" evidence="1">
    <location>
        <begin position="341"/>
        <end position="483"/>
    </location>
</feature>
<dbReference type="SUPFAM" id="SSF52113">
    <property type="entry name" value="BRCT domain"/>
    <property type="match status" value="3"/>
</dbReference>
<feature type="compositionally biased region" description="Basic residues" evidence="1">
    <location>
        <begin position="465"/>
        <end position="475"/>
    </location>
</feature>
<dbReference type="PROSITE" id="PS50172">
    <property type="entry name" value="BRCT"/>
    <property type="match status" value="3"/>
</dbReference>
<sequence>MGDMTQPWQPKPCFEGLVFAASEAEWKAYETLSCREIIEAGGGSAVLFKGGKADCTHILTRHQEEASYDWGKLAQKTLVSPLWLWESYEADEQLALQDPGTLRVYMLDLLACMGVQVCKAMPPQTITHVVASNLHDKTSKKLEHARNVQTQRRLCIINCLWIFDCLRAWRLLPEDDYTDNIDSGQDPMRGARVCASYVDPLGSLGGTVQDSEDEEEPAQQPGGRLRTPAAHTQDPGMLITPAAEVPSSGKTGAQPGQWRSRKSADASNSRLGQAGASEPGTAPGALQKENQHPSSAAPVLLRSGDTLREGPASSFKYGSDSQMAPEQVARAQAVAGRLANQLAPSDTQPHQATADLAEDRADDEQQSPVHADGAQAAKSPPAGTAAKAQGVADRLPSNSHKQPNRAAQKQKAAPAPEQPAKKRKLLSKKATTAPSLAQQHAPAQPPAAAGAEAAEAPETQGRNPPRGRKTPKKKTPPPMQAAERQSIAYVEKQIGSRHVALVISSAPTPAAPGPTPGSGGRPGSAKRVFIALSGLHTRETVQYKRLLQDLKIGHTSGLEKHVWEERVTHVVAPSLKRVAKVLAAMAAGAWIVSTEFLTASHAAHTLVDPDDYELEENDADMVDQGTPYHWRMRAHALGHGSFHGLKVHIVGKAKGGEKPNRAEIDSILKAGGARIVDSAEAASADLAIVHSSLTCDHTEVKPLVRAKVCCVSPAYIVEWLAKPKADLAQFLLFKTKPGSALSKMAAERHIRLDAAPSAS</sequence>
<feature type="domain" description="BRCT" evidence="2">
    <location>
        <begin position="103"/>
        <end position="179"/>
    </location>
</feature>
<dbReference type="PANTHER" id="PTHR47181">
    <property type="entry name" value="BRCA1 C TERMINUS DOMAIN CONTAINING PROTEIN, EXPRESSED"/>
    <property type="match status" value="1"/>
</dbReference>
<evidence type="ECO:0000259" key="2">
    <source>
        <dbReference type="PROSITE" id="PS50172"/>
    </source>
</evidence>
<feature type="compositionally biased region" description="Polar residues" evidence="1">
    <location>
        <begin position="342"/>
        <end position="351"/>
    </location>
</feature>
<feature type="domain" description="BRCT" evidence="2">
    <location>
        <begin position="642"/>
        <end position="720"/>
    </location>
</feature>
<evidence type="ECO:0000256" key="1">
    <source>
        <dbReference type="SAM" id="MobiDB-lite"/>
    </source>
</evidence>
<name>A0ABP1G122_9CHLO</name>
<dbReference type="InterPro" id="IPR001357">
    <property type="entry name" value="BRCT_dom"/>
</dbReference>